<dbReference type="Gene3D" id="1.10.10.60">
    <property type="entry name" value="Homeodomain-like"/>
    <property type="match status" value="1"/>
</dbReference>
<reference evidence="7" key="1">
    <citation type="journal article" date="2019" name="Int. J. Syst. Evol. Microbiol.">
        <title>The Global Catalogue of Microorganisms (GCM) 10K type strain sequencing project: providing services to taxonomists for standard genome sequencing and annotation.</title>
        <authorList>
            <consortium name="The Broad Institute Genomics Platform"/>
            <consortium name="The Broad Institute Genome Sequencing Center for Infectious Disease"/>
            <person name="Wu L."/>
            <person name="Ma J."/>
        </authorList>
    </citation>
    <scope>NUCLEOTIDE SEQUENCE [LARGE SCALE GENOMIC DNA]</scope>
    <source>
        <strain evidence="7">CGMCC 1.5362</strain>
    </source>
</reference>
<evidence type="ECO:0000259" key="5">
    <source>
        <dbReference type="PROSITE" id="PS50977"/>
    </source>
</evidence>
<keyword evidence="7" id="KW-1185">Reference proteome</keyword>
<dbReference type="SUPFAM" id="SSF46689">
    <property type="entry name" value="Homeodomain-like"/>
    <property type="match status" value="1"/>
</dbReference>
<evidence type="ECO:0000313" key="7">
    <source>
        <dbReference type="Proteomes" id="UP000662111"/>
    </source>
</evidence>
<sequence>MPQEELDRERVVAVALEQIDAGGPGGVSLQGIAARLGVPVPDLYRVVTGQEDLLEAIVAHLASRIEAPLDEQLTRSWQGYLQALAHRAREVMAEHPRAFALLATRHPAAPWLRPPLRSLSLVDDFLDRLIGHGFRDASAVRTYQDFTSFLLGHLLLEASMRGAETSPPEVALDEGRAELPTTDGEQDVREHAHLVRLRPLLAQDTSEEQFETALETLLNRLEMELMH</sequence>
<gene>
    <name evidence="6" type="ORF">GCM10011509_35240</name>
</gene>
<dbReference type="PROSITE" id="PS50977">
    <property type="entry name" value="HTH_TETR_2"/>
    <property type="match status" value="1"/>
</dbReference>
<feature type="DNA-binding region" description="H-T-H motif" evidence="4">
    <location>
        <begin position="28"/>
        <end position="47"/>
    </location>
</feature>
<dbReference type="InterPro" id="IPR001647">
    <property type="entry name" value="HTH_TetR"/>
</dbReference>
<keyword evidence="1" id="KW-0805">Transcription regulation</keyword>
<dbReference type="EMBL" id="BMLB01000010">
    <property type="protein sequence ID" value="GGK83724.1"/>
    <property type="molecule type" value="Genomic_DNA"/>
</dbReference>
<dbReference type="InterPro" id="IPR050109">
    <property type="entry name" value="HTH-type_TetR-like_transc_reg"/>
</dbReference>
<comment type="caution">
    <text evidence="6">The sequence shown here is derived from an EMBL/GenBank/DDBJ whole genome shotgun (WGS) entry which is preliminary data.</text>
</comment>
<name>A0ABQ2FFD1_9MICO</name>
<keyword evidence="3" id="KW-0804">Transcription</keyword>
<proteinExistence type="predicted"/>
<dbReference type="InterPro" id="IPR036271">
    <property type="entry name" value="Tet_transcr_reg_TetR-rel_C_sf"/>
</dbReference>
<dbReference type="PANTHER" id="PTHR30055">
    <property type="entry name" value="HTH-TYPE TRANSCRIPTIONAL REGULATOR RUTR"/>
    <property type="match status" value="1"/>
</dbReference>
<evidence type="ECO:0000256" key="3">
    <source>
        <dbReference type="ARBA" id="ARBA00023163"/>
    </source>
</evidence>
<evidence type="ECO:0000256" key="1">
    <source>
        <dbReference type="ARBA" id="ARBA00023015"/>
    </source>
</evidence>
<protein>
    <submittedName>
        <fullName evidence="6">Transcriptional regulator, TetR family protein</fullName>
    </submittedName>
</protein>
<dbReference type="Pfam" id="PF02909">
    <property type="entry name" value="TetR_C_1"/>
    <property type="match status" value="1"/>
</dbReference>
<dbReference type="SUPFAM" id="SSF48498">
    <property type="entry name" value="Tetracyclin repressor-like, C-terminal domain"/>
    <property type="match status" value="1"/>
</dbReference>
<feature type="domain" description="HTH tetR-type" evidence="5">
    <location>
        <begin position="5"/>
        <end position="65"/>
    </location>
</feature>
<dbReference type="RefSeq" id="WP_022920184.1">
    <property type="nucleotide sequence ID" value="NZ_BMLB01000010.1"/>
</dbReference>
<keyword evidence="2 4" id="KW-0238">DNA-binding</keyword>
<dbReference type="PANTHER" id="PTHR30055:SF151">
    <property type="entry name" value="TRANSCRIPTIONAL REGULATORY PROTEIN"/>
    <property type="match status" value="1"/>
</dbReference>
<evidence type="ECO:0000313" key="6">
    <source>
        <dbReference type="EMBL" id="GGK83724.1"/>
    </source>
</evidence>
<accession>A0ABQ2FFD1</accession>
<dbReference type="Gene3D" id="1.10.357.10">
    <property type="entry name" value="Tetracycline Repressor, domain 2"/>
    <property type="match status" value="1"/>
</dbReference>
<evidence type="ECO:0000256" key="4">
    <source>
        <dbReference type="PROSITE-ProRule" id="PRU00335"/>
    </source>
</evidence>
<dbReference type="InterPro" id="IPR009057">
    <property type="entry name" value="Homeodomain-like_sf"/>
</dbReference>
<organism evidence="6 7">
    <name type="scientific">Ornithinimicrobium pekingense</name>
    <dbReference type="NCBI Taxonomy" id="384677"/>
    <lineage>
        <taxon>Bacteria</taxon>
        <taxon>Bacillati</taxon>
        <taxon>Actinomycetota</taxon>
        <taxon>Actinomycetes</taxon>
        <taxon>Micrococcales</taxon>
        <taxon>Ornithinimicrobiaceae</taxon>
        <taxon>Ornithinimicrobium</taxon>
    </lineage>
</organism>
<evidence type="ECO:0000256" key="2">
    <source>
        <dbReference type="ARBA" id="ARBA00023125"/>
    </source>
</evidence>
<dbReference type="InterPro" id="IPR004111">
    <property type="entry name" value="Repressor_TetR_C"/>
</dbReference>
<dbReference type="Proteomes" id="UP000662111">
    <property type="component" value="Unassembled WGS sequence"/>
</dbReference>